<gene>
    <name evidence="7" type="ORF">C1SCF055_LOCUS13467</name>
</gene>
<keyword evidence="9" id="KW-0418">Kinase</keyword>
<evidence type="ECO:0000256" key="1">
    <source>
        <dbReference type="ARBA" id="ARBA00022737"/>
    </source>
</evidence>
<dbReference type="EMBL" id="CAMXCT030001045">
    <property type="protein sequence ID" value="CAL4773401.1"/>
    <property type="molecule type" value="Genomic_DNA"/>
</dbReference>
<dbReference type="PROSITE" id="PS50088">
    <property type="entry name" value="ANK_REPEAT"/>
    <property type="match status" value="9"/>
</dbReference>
<dbReference type="PROSITE" id="PS50222">
    <property type="entry name" value="EF_HAND_2"/>
    <property type="match status" value="1"/>
</dbReference>
<dbReference type="PANTHER" id="PTHR24171">
    <property type="entry name" value="ANKYRIN REPEAT DOMAIN-CONTAINING PROTEIN 39-RELATED"/>
    <property type="match status" value="1"/>
</dbReference>
<feature type="repeat" description="ANK" evidence="3">
    <location>
        <begin position="970"/>
        <end position="1002"/>
    </location>
</feature>
<feature type="repeat" description="ANK" evidence="3">
    <location>
        <begin position="1954"/>
        <end position="1986"/>
    </location>
</feature>
<feature type="repeat" description="ANK" evidence="3">
    <location>
        <begin position="904"/>
        <end position="936"/>
    </location>
</feature>
<dbReference type="SUPFAM" id="SSF52047">
    <property type="entry name" value="RNI-like"/>
    <property type="match status" value="2"/>
</dbReference>
<evidence type="ECO:0000313" key="9">
    <source>
        <dbReference type="EMBL" id="CAL4773401.1"/>
    </source>
</evidence>
<feature type="transmembrane region" description="Helical" evidence="5">
    <location>
        <begin position="81"/>
        <end position="103"/>
    </location>
</feature>
<feature type="transmembrane region" description="Helical" evidence="5">
    <location>
        <begin position="115"/>
        <end position="133"/>
    </location>
</feature>
<dbReference type="GO" id="GO:0005509">
    <property type="term" value="F:calcium ion binding"/>
    <property type="evidence" value="ECO:0007669"/>
    <property type="project" value="InterPro"/>
</dbReference>
<dbReference type="InterPro" id="IPR002048">
    <property type="entry name" value="EF_hand_dom"/>
</dbReference>
<dbReference type="Pfam" id="PF00023">
    <property type="entry name" value="Ank"/>
    <property type="match status" value="2"/>
</dbReference>
<dbReference type="InterPro" id="IPR002110">
    <property type="entry name" value="Ankyrin_rpt"/>
</dbReference>
<dbReference type="Gene3D" id="3.80.10.10">
    <property type="entry name" value="Ribonuclease Inhibitor"/>
    <property type="match status" value="2"/>
</dbReference>
<keyword evidence="5" id="KW-1133">Transmembrane helix</keyword>
<evidence type="ECO:0000256" key="4">
    <source>
        <dbReference type="SAM" id="MobiDB-lite"/>
    </source>
</evidence>
<sequence>MFIRCVYLKRKLVHTLDLRFEVGEPRFVQELALQSAWSCMLACLSFFWPFAILEAVSLVNIVNELGGGNVDWVRYVWPRALQVGACSLQVIVASALTAVSFLAGSSRCFQVFKRLPLELLWAAIAILAFVLLWTSRPDPELSPTKQSWSMLLISLVIFCLPLRFHISWFVFLVAIIMLPFDSTIASPDSYLLGFTILCACRLSWINERVLRRLFEIDPPLPCFVPTINSADGWIGSSSPAKQAREEMGMSMGSLGRGVKERNNRGSKGSQTCQGYDVEKMLSRDSGGVEDTFPVRNIDRSDKHRCMILPLREDFTIREVSEDVRLQIGYDIQGKHLATILNPHSFDDIDFQSEAMYQVSDVVVCFASGPSPAKLCMLRTDLPDPAFFAMITPFSEALNAVQVPSHSSPSVLGDLSHGNQSMMRIASIKSQPGKTPSRRASDSRLISESLIYSKDSHTDGHSADGFWPKELRDVNIQTEASTADSECQTDPIYSGIGALCRRCQRPPTIPMKRQGSGMYSSGGDPVDFLDTSEASEDFAALSPAEVLIQRIQGFWVLHQGPKNTAPWLQSFLVRGSEAESQEDTLEIRTESERVYMAGGVRARQHLAKPNPEEIRRPDLRAWIWSASAALKKQCDPVDCSSSEGSTAWGQNHKFLLAIDIIVLSLDEDPDGALEGLDGLLHRYGQSGTHLVYTRQDVQTELNISEPNGLGSKVEAEADETDIENCGDILQAAKEGHVGACRRLLQVDPQSLEQVDEYGDGPLHFAARKGRLEVVQVLLAAGASVEAKNDATGKGPLAWAATGGHPEVVQALLAAGASVEAKNSFGRGPQRRDGRDRYEPQGGQFEGNQAHEVMKLSLLGCTASERSDQVVVLVLVIFTNTTATIWGTAVKSHGWSPPAVDVSEPFGKTPLHYAAKSGHTAVMERLLAAGAAVDAADNEGWLPLHSVAFNGHTAVVEQLLAAGAAVDAVDSKGKTPLHRATDRGHSAVVEQLLAAGAAVDAVDSKGKTPYDIAKDNDHRKVMGVLDPVFVALLSGRSCKCSSYHETVQELKEEAEKKLGITIQRLIGVNMEPLNEAKTLKEAGVLPGHTLTAVIAPAAGQGDVSEEKQLPEDEGDLQNPNDFIEFLISANIRLVRAEFLIELDETGTPMPRRQEAEFMHVQSGATALVELGEYKELHVNQTSGHVTIRTAEGPSIVRFRSISHMWEAMEHPDPWGFQVRSIVERYRELPKDSVTWVFVDFLSLYQYKRSAEEDEFFRKGLKRMHWLYSHEIVQVDILTELTPEDKKFEGEILVYNATEDQVKVTPICELRLNNTPYELRGWCQSESEWSRLRMDVLGGCIPTPPEIFRKRMQRMRFTHRNDAEQVLALQEKVFRDKVSRTTHLQLQQLSGDDLECLHDALPHYTKLEYMVVNGNALKGQDAAAMVTSGAADIQMESCSLQDEDAGAISEALMSSAADRLEHLSLTGNRFSDIGTAALRKVMEQRPPQICLEGLPVTCANKKIKKVTPQVSHQPKANVAMRDAALHDVVTAASAPWTVPKKVGQSFAELTRIGLARAKGMVAFCTSDYGAYTGAGYETFHELEYAHDNKLHIFPIRQADEPEKNLAVEHALSRKPFGRLLQAVPGNSTFMAKDGQDTSAGRPRCEISNFGIYAVLTLADHAGLEAIFQHLDPTGSGTLGKEELLSILSGLGVSDKELALLQTTEMFQDQRVPYSRFLRWIFAPASNSESGHQTDVASQDVQTELNISEPNDLGSKVEAEADETEIESCGDILQAAEEGNVGAVGRLLQVDRQSLEQVNTDGMGPLHLAAAKGHLEVVEALLAAGASVEAKDGNGSGPLHFAAFKGHLEVVEALLAAGASVEAKNDNGCGPQSRDGRDREMEFATLAGDEPRFHQYIVLVILINTTSDSGCHCRTPLHWAALYGHTAAVEQLLAAGAAVDAVGNQGILASDKNTVASTGATPLHYAALNGHTAAVEQLLAAGAAVDALDSEGKTPYDYAKKMGRQKVMGVLDPVFVALLSGRSCKCSSYHETVQELKEEAEHGVAYPRLHKTRDALKKLGITIQRLIGVNMEPLNEAKTLGQAGVLPGHTLTAVIAPAAGQGDVSEEKQLAEDEGDLQNPNDFIEFLISANIRLVRAEFLIELDETGTPMPRRQEAEFMHVQSGATALVELGEYKELHVNQTSGHVTIRTAEGPSTVRFRSISHMWEAMEHPDPWGFQVASIVERYRELPTDSVTWVFVDFMSLYQYKRSAEEDEFFRKGLKRMHWLYSHEIVQVDILTELTPEDKKFEGEILVYNATEDQVKVTPICELRLNNTPYELRGWCQSESEWSRLRMDVLGGCIPTPPDIFRKRMQRMRFTHRNDAEQVLALQEKVFRDKVSRTTHLQLQQLSADDLECLRKALPHYNKLKYMVVNGNALKGQDAVAMVTSGAADIQMESCSLQDEDADAMAEALMSSAADRLEHLSLTGNRFSDIGTAALRKVMEQRPQLKIRL</sequence>
<feature type="repeat" description="ANK" evidence="3">
    <location>
        <begin position="1908"/>
        <end position="1940"/>
    </location>
</feature>
<protein>
    <submittedName>
        <fullName evidence="9">Kinase D-interacting substrate of 220 kDa B (Ankyrin repeat-rich membrane-spanning protein B)</fullName>
    </submittedName>
</protein>
<dbReference type="InterPro" id="IPR011992">
    <property type="entry name" value="EF-hand-dom_pair"/>
</dbReference>
<dbReference type="InterPro" id="IPR032675">
    <property type="entry name" value="LRR_dom_sf"/>
</dbReference>
<dbReference type="PRINTS" id="PR01415">
    <property type="entry name" value="ANKYRIN"/>
</dbReference>
<dbReference type="CDD" id="cd17039">
    <property type="entry name" value="Ubl_ubiquitin_like"/>
    <property type="match status" value="1"/>
</dbReference>
<keyword evidence="5" id="KW-0472">Membrane</keyword>
<keyword evidence="9" id="KW-0808">Transferase</keyword>
<accession>A0A9P1FQR6</accession>
<evidence type="ECO:0000313" key="7">
    <source>
        <dbReference type="EMBL" id="CAI3986089.1"/>
    </source>
</evidence>
<dbReference type="Gene3D" id="1.25.40.20">
    <property type="entry name" value="Ankyrin repeat-containing domain"/>
    <property type="match status" value="5"/>
</dbReference>
<reference evidence="7" key="1">
    <citation type="submission" date="2022-10" db="EMBL/GenBank/DDBJ databases">
        <authorList>
            <person name="Chen Y."/>
            <person name="Dougan E. K."/>
            <person name="Chan C."/>
            <person name="Rhodes N."/>
            <person name="Thang M."/>
        </authorList>
    </citation>
    <scope>NUCLEOTIDE SEQUENCE</scope>
</reference>
<proteinExistence type="predicted"/>
<dbReference type="InterPro" id="IPR036770">
    <property type="entry name" value="Ankyrin_rpt-contain_sf"/>
</dbReference>
<dbReference type="EMBL" id="CAMXCT020001045">
    <property type="protein sequence ID" value="CAL1139464.1"/>
    <property type="molecule type" value="Genomic_DNA"/>
</dbReference>
<feature type="transmembrane region" description="Helical" evidence="5">
    <location>
        <begin position="36"/>
        <end position="61"/>
    </location>
</feature>
<dbReference type="OrthoDB" id="1577640at2759"/>
<comment type="caution">
    <text evidence="7">The sequence shown here is derived from an EMBL/GenBank/DDBJ whole genome shotgun (WGS) entry which is preliminary data.</text>
</comment>
<dbReference type="SUPFAM" id="SSF47473">
    <property type="entry name" value="EF-hand"/>
    <property type="match status" value="1"/>
</dbReference>
<keyword evidence="5" id="KW-0812">Transmembrane</keyword>
<name>A0A9P1FQR6_9DINO</name>
<dbReference type="PANTHER" id="PTHR24171:SF10">
    <property type="entry name" value="ANKYRIN REPEAT DOMAIN-CONTAINING PROTEIN 29-LIKE"/>
    <property type="match status" value="1"/>
</dbReference>
<feature type="transmembrane region" description="Helical" evidence="5">
    <location>
        <begin position="190"/>
        <end position="206"/>
    </location>
</feature>
<evidence type="ECO:0000259" key="6">
    <source>
        <dbReference type="PROSITE" id="PS50222"/>
    </source>
</evidence>
<evidence type="ECO:0000313" key="8">
    <source>
        <dbReference type="EMBL" id="CAL1139464.1"/>
    </source>
</evidence>
<dbReference type="Proteomes" id="UP001152797">
    <property type="component" value="Unassembled WGS sequence"/>
</dbReference>
<dbReference type="GO" id="GO:0016301">
    <property type="term" value="F:kinase activity"/>
    <property type="evidence" value="ECO:0007669"/>
    <property type="project" value="UniProtKB-KW"/>
</dbReference>
<evidence type="ECO:0000256" key="3">
    <source>
        <dbReference type="PROSITE-ProRule" id="PRU00023"/>
    </source>
</evidence>
<feature type="domain" description="EF-hand" evidence="6">
    <location>
        <begin position="1655"/>
        <end position="1690"/>
    </location>
</feature>
<dbReference type="PROSITE" id="PS50297">
    <property type="entry name" value="ANK_REP_REGION"/>
    <property type="match status" value="9"/>
</dbReference>
<feature type="region of interest" description="Disordered" evidence="4">
    <location>
        <begin position="821"/>
        <end position="844"/>
    </location>
</feature>
<feature type="repeat" description="ANK" evidence="3">
    <location>
        <begin position="1830"/>
        <end position="1862"/>
    </location>
</feature>
<keyword evidence="10" id="KW-1185">Reference proteome</keyword>
<evidence type="ECO:0000256" key="2">
    <source>
        <dbReference type="ARBA" id="ARBA00023043"/>
    </source>
</evidence>
<dbReference type="SMART" id="SM00248">
    <property type="entry name" value="ANK"/>
    <property type="match status" value="9"/>
</dbReference>
<feature type="repeat" description="ANK" evidence="3">
    <location>
        <begin position="1797"/>
        <end position="1829"/>
    </location>
</feature>
<reference evidence="8" key="2">
    <citation type="submission" date="2024-04" db="EMBL/GenBank/DDBJ databases">
        <authorList>
            <person name="Chen Y."/>
            <person name="Shah S."/>
            <person name="Dougan E. K."/>
            <person name="Thang M."/>
            <person name="Chan C."/>
        </authorList>
    </citation>
    <scope>NUCLEOTIDE SEQUENCE [LARGE SCALE GENOMIC DNA]</scope>
</reference>
<feature type="repeat" description="ANK" evidence="3">
    <location>
        <begin position="790"/>
        <end position="822"/>
    </location>
</feature>
<keyword evidence="1" id="KW-0677">Repeat</keyword>
<feature type="repeat" description="ANK" evidence="3">
    <location>
        <begin position="756"/>
        <end position="788"/>
    </location>
</feature>
<dbReference type="Pfam" id="PF12796">
    <property type="entry name" value="Ank_2"/>
    <property type="match status" value="4"/>
</dbReference>
<dbReference type="SUPFAM" id="SSF48403">
    <property type="entry name" value="Ankyrin repeat"/>
    <property type="match status" value="2"/>
</dbReference>
<keyword evidence="2 3" id="KW-0040">ANK repeat</keyword>
<evidence type="ECO:0000256" key="5">
    <source>
        <dbReference type="SAM" id="Phobius"/>
    </source>
</evidence>
<dbReference type="EMBL" id="CAMXCT010001045">
    <property type="protein sequence ID" value="CAI3986089.1"/>
    <property type="molecule type" value="Genomic_DNA"/>
</dbReference>
<organism evidence="7">
    <name type="scientific">Cladocopium goreaui</name>
    <dbReference type="NCBI Taxonomy" id="2562237"/>
    <lineage>
        <taxon>Eukaryota</taxon>
        <taxon>Sar</taxon>
        <taxon>Alveolata</taxon>
        <taxon>Dinophyceae</taxon>
        <taxon>Suessiales</taxon>
        <taxon>Symbiodiniaceae</taxon>
        <taxon>Cladocopium</taxon>
    </lineage>
</organism>
<feature type="transmembrane region" description="Helical" evidence="5">
    <location>
        <begin position="153"/>
        <end position="178"/>
    </location>
</feature>
<feature type="repeat" description="ANK" evidence="3">
    <location>
        <begin position="937"/>
        <end position="969"/>
    </location>
</feature>
<feature type="compositionally biased region" description="Basic and acidic residues" evidence="4">
    <location>
        <begin position="828"/>
        <end position="837"/>
    </location>
</feature>
<evidence type="ECO:0000313" key="10">
    <source>
        <dbReference type="Proteomes" id="UP001152797"/>
    </source>
</evidence>